<dbReference type="PANTHER" id="PTHR15728">
    <property type="entry name" value="DEADENYLATION COMPLEX CATALYTIC SUBUNIT PAN2"/>
    <property type="match status" value="1"/>
</dbReference>
<dbReference type="InterPro" id="IPR012337">
    <property type="entry name" value="RNaseH-like_sf"/>
</dbReference>
<dbReference type="InterPro" id="IPR028889">
    <property type="entry name" value="USP"/>
</dbReference>
<dbReference type="PANTHER" id="PTHR15728:SF0">
    <property type="entry name" value="PAN2-PAN3 DEADENYLATION COMPLEX CATALYTIC SUBUNIT PAN2"/>
    <property type="match status" value="1"/>
</dbReference>
<dbReference type="GO" id="GO:0003676">
    <property type="term" value="F:nucleic acid binding"/>
    <property type="evidence" value="ECO:0007669"/>
    <property type="project" value="InterPro"/>
</dbReference>
<evidence type="ECO:0000259" key="1">
    <source>
        <dbReference type="PROSITE" id="PS50235"/>
    </source>
</evidence>
<protein>
    <recommendedName>
        <fullName evidence="1">USP domain-containing protein</fullName>
    </recommendedName>
</protein>
<dbReference type="InterPro" id="IPR013520">
    <property type="entry name" value="Ribonucl_H"/>
</dbReference>
<dbReference type="SMART" id="SM00479">
    <property type="entry name" value="EXOIII"/>
    <property type="match status" value="1"/>
</dbReference>
<dbReference type="FunFam" id="3.30.420.10:FF:000175">
    <property type="entry name" value="RNA exonuclease 5"/>
    <property type="match status" value="1"/>
</dbReference>
<dbReference type="Proteomes" id="UP000318571">
    <property type="component" value="Chromosome 12"/>
</dbReference>
<reference evidence="2 3" key="1">
    <citation type="journal article" date="2018" name="Nat. Ecol. Evol.">
        <title>Genomic signatures of mitonuclear coevolution across populations of Tigriopus californicus.</title>
        <authorList>
            <person name="Barreto F.S."/>
            <person name="Watson E.T."/>
            <person name="Lima T.G."/>
            <person name="Willett C.S."/>
            <person name="Edmands S."/>
            <person name="Li W."/>
            <person name="Burton R.S."/>
        </authorList>
    </citation>
    <scope>NUCLEOTIDE SEQUENCE [LARGE SCALE GENOMIC DNA]</scope>
    <source>
        <strain evidence="2 3">San Diego</strain>
    </source>
</reference>
<dbReference type="SUPFAM" id="SSF54001">
    <property type="entry name" value="Cysteine proteinases"/>
    <property type="match status" value="1"/>
</dbReference>
<dbReference type="InterPro" id="IPR050785">
    <property type="entry name" value="PAN2-PAN3_catalytic_subunit"/>
</dbReference>
<dbReference type="OMA" id="RTHLWEA"/>
<feature type="domain" description="USP" evidence="1">
    <location>
        <begin position="134"/>
        <end position="493"/>
    </location>
</feature>
<sequence length="750" mass="84773">MATFNFNPPMHEFQPQNQRFWSSALNYASGIELPDQYCANSNVASTVFQVQSSLEYPGWTENQEEPTFKFDGNDASGNGQEYETSVSNEWIGIQQCPESQIDQVPEPFRKVVIQYGKSGLPQINFHQYNRTGFCGLQDCSTDAFPNAMIQALYFQEAIRDLVLSHSCNLDHCLVCEFSFLFHKMDQSPGFVCQSNNFQRAVRTSQEALALGLVLPDSSTSIDGFTMIGLFQAWNRFMLEQFHATDDRLLGKQCEIQAVKVTKCANCKGCLSVEYDNDNVCNLTYPTGSKKTHFEDILVASLNCVGTKPSWCSLCRHFQMANQRRQIQCLPSSLTVNTGLDQGTSLDFWRDQCAQLITSSKGGNNESGQSWIPDCLTLRRLANGHLKGGSEELSPLEREEILEDVQYELHTVCSTIVDPGTGQALNVVAAINLRTPTRYDCGCSKMRFFQIPSFHQVSQWYLFNDFSIDPINISEARRINLEWQVPTSLVYRRRMNRVSSEQPQIVPLSTSSGGFEVLSPIWGHGWPLTFLPLDVNEVPSAGDLVALDAEFVTLKPEQKSLGEDGCWRTVRLAQRAVARVTCLRGQGPMTGVPFVDDYISCEEEIFDHVTEYSGIYPGDLDPTTSTKYLTSMKTAYKRIRYLVDAGCIFVGHGLKNDFDMLNIVVPVEQVVDTVHLFQLPNRRLLSLKFLAWYFLDKIIQVGTHDPTEDAATALELFQRYREFEALNNIPEVLCQLYKEAQANQWRVPRQL</sequence>
<dbReference type="Pfam" id="PF00929">
    <property type="entry name" value="RNase_T"/>
    <property type="match status" value="1"/>
</dbReference>
<dbReference type="GO" id="GO:0000932">
    <property type="term" value="C:P-body"/>
    <property type="evidence" value="ECO:0007669"/>
    <property type="project" value="TreeGrafter"/>
</dbReference>
<dbReference type="GO" id="GO:0004535">
    <property type="term" value="F:poly(A)-specific ribonuclease activity"/>
    <property type="evidence" value="ECO:0007669"/>
    <property type="project" value="TreeGrafter"/>
</dbReference>
<gene>
    <name evidence="2" type="ORF">TCAL_12320</name>
</gene>
<dbReference type="GO" id="GO:0031251">
    <property type="term" value="C:PAN complex"/>
    <property type="evidence" value="ECO:0007669"/>
    <property type="project" value="TreeGrafter"/>
</dbReference>
<dbReference type="Gene3D" id="3.30.420.10">
    <property type="entry name" value="Ribonuclease H-like superfamily/Ribonuclease H"/>
    <property type="match status" value="1"/>
</dbReference>
<organism evidence="2 3">
    <name type="scientific">Tigriopus californicus</name>
    <name type="common">Marine copepod</name>
    <dbReference type="NCBI Taxonomy" id="6832"/>
    <lineage>
        <taxon>Eukaryota</taxon>
        <taxon>Metazoa</taxon>
        <taxon>Ecdysozoa</taxon>
        <taxon>Arthropoda</taxon>
        <taxon>Crustacea</taxon>
        <taxon>Multicrustacea</taxon>
        <taxon>Hexanauplia</taxon>
        <taxon>Copepoda</taxon>
        <taxon>Harpacticoida</taxon>
        <taxon>Harpacticidae</taxon>
        <taxon>Tigriopus</taxon>
    </lineage>
</organism>
<name>A0A553PSN6_TIGCA</name>
<evidence type="ECO:0000313" key="3">
    <source>
        <dbReference type="Proteomes" id="UP000318571"/>
    </source>
</evidence>
<dbReference type="InterPro" id="IPR028881">
    <property type="entry name" value="PAN2_UCH_dom"/>
</dbReference>
<dbReference type="SUPFAM" id="SSF53098">
    <property type="entry name" value="Ribonuclease H-like"/>
    <property type="match status" value="1"/>
</dbReference>
<dbReference type="Pfam" id="PF13423">
    <property type="entry name" value="UCH_1"/>
    <property type="match status" value="1"/>
</dbReference>
<dbReference type="STRING" id="6832.A0A553PSN6"/>
<dbReference type="GO" id="GO:0000289">
    <property type="term" value="P:nuclear-transcribed mRNA poly(A) tail shortening"/>
    <property type="evidence" value="ECO:0007669"/>
    <property type="project" value="TreeGrafter"/>
</dbReference>
<dbReference type="AlphaFoldDB" id="A0A553PSN6"/>
<dbReference type="InterPro" id="IPR038765">
    <property type="entry name" value="Papain-like_cys_pep_sf"/>
</dbReference>
<keyword evidence="3" id="KW-1185">Reference proteome</keyword>
<dbReference type="CDD" id="cd06143">
    <property type="entry name" value="PAN2_exo"/>
    <property type="match status" value="1"/>
</dbReference>
<dbReference type="InterPro" id="IPR036397">
    <property type="entry name" value="RNaseH_sf"/>
</dbReference>
<dbReference type="EMBL" id="VCGU01000001">
    <property type="protein sequence ID" value="TRY80675.1"/>
    <property type="molecule type" value="Genomic_DNA"/>
</dbReference>
<evidence type="ECO:0000313" key="2">
    <source>
        <dbReference type="EMBL" id="TRY80675.1"/>
    </source>
</evidence>
<proteinExistence type="predicted"/>
<comment type="caution">
    <text evidence="2">The sequence shown here is derived from an EMBL/GenBank/DDBJ whole genome shotgun (WGS) entry which is preliminary data.</text>
</comment>
<dbReference type="PROSITE" id="PS50235">
    <property type="entry name" value="USP_3"/>
    <property type="match status" value="1"/>
</dbReference>
<dbReference type="Gene3D" id="3.90.70.10">
    <property type="entry name" value="Cysteine proteinases"/>
    <property type="match status" value="1"/>
</dbReference>
<accession>A0A553PSN6</accession>